<keyword evidence="2" id="KW-0574">Periplasm</keyword>
<dbReference type="AlphaFoldDB" id="A0A4R2CU84"/>
<dbReference type="PANTHER" id="PTHR30222">
    <property type="entry name" value="SPERMIDINE/PUTRESCINE-BINDING PERIPLASMIC PROTEIN"/>
    <property type="match status" value="1"/>
</dbReference>
<comment type="caution">
    <text evidence="4">The sequence shown here is derived from an EMBL/GenBank/DDBJ whole genome shotgun (WGS) entry which is preliminary data.</text>
</comment>
<dbReference type="InterPro" id="IPR006059">
    <property type="entry name" value="SBP"/>
</dbReference>
<dbReference type="Proteomes" id="UP000295351">
    <property type="component" value="Unassembled WGS sequence"/>
</dbReference>
<dbReference type="SUPFAM" id="SSF53850">
    <property type="entry name" value="Periplasmic binding protein-like II"/>
    <property type="match status" value="1"/>
</dbReference>
<dbReference type="PANTHER" id="PTHR30222:SF2">
    <property type="entry name" value="ABC TRANSPORTER SUBSTRATE-BINDING PROTEIN"/>
    <property type="match status" value="1"/>
</dbReference>
<reference evidence="4 5" key="1">
    <citation type="submission" date="2019-03" db="EMBL/GenBank/DDBJ databases">
        <title>Genomic Encyclopedia of Type Strains, Phase IV (KMG-IV): sequencing the most valuable type-strain genomes for metagenomic binning, comparative biology and taxonomic classification.</title>
        <authorList>
            <person name="Goeker M."/>
        </authorList>
    </citation>
    <scope>NUCLEOTIDE SEQUENCE [LARGE SCALE GENOMIC DNA]</scope>
    <source>
        <strain evidence="4 5">DSM 18401</strain>
    </source>
</reference>
<dbReference type="Pfam" id="PF13416">
    <property type="entry name" value="SBP_bac_8"/>
    <property type="match status" value="1"/>
</dbReference>
<feature type="chain" id="PRO_5020765338" evidence="3">
    <location>
        <begin position="25"/>
        <end position="348"/>
    </location>
</feature>
<evidence type="ECO:0000256" key="1">
    <source>
        <dbReference type="ARBA" id="ARBA00022729"/>
    </source>
</evidence>
<keyword evidence="5" id="KW-1185">Reference proteome</keyword>
<keyword evidence="1 3" id="KW-0732">Signal</keyword>
<gene>
    <name evidence="4" type="ORF">EV665_108138</name>
</gene>
<organism evidence="4 5">
    <name type="scientific">Shinella granuli</name>
    <dbReference type="NCBI Taxonomy" id="323621"/>
    <lineage>
        <taxon>Bacteria</taxon>
        <taxon>Pseudomonadati</taxon>
        <taxon>Pseudomonadota</taxon>
        <taxon>Alphaproteobacteria</taxon>
        <taxon>Hyphomicrobiales</taxon>
        <taxon>Rhizobiaceae</taxon>
        <taxon>Shinella</taxon>
    </lineage>
</organism>
<evidence type="ECO:0000256" key="3">
    <source>
        <dbReference type="SAM" id="SignalP"/>
    </source>
</evidence>
<name>A0A4R2CU84_SHIGR</name>
<dbReference type="EMBL" id="SLVX01000008">
    <property type="protein sequence ID" value="TCN44998.1"/>
    <property type="molecule type" value="Genomic_DNA"/>
</dbReference>
<proteinExistence type="predicted"/>
<dbReference type="CDD" id="cd13589">
    <property type="entry name" value="PBP2_polyamine_RpCGA009"/>
    <property type="match status" value="1"/>
</dbReference>
<dbReference type="Gene3D" id="3.40.190.10">
    <property type="entry name" value="Periplasmic binding protein-like II"/>
    <property type="match status" value="2"/>
</dbReference>
<dbReference type="RefSeq" id="WP_133034706.1">
    <property type="nucleotide sequence ID" value="NZ_BAABEI010000003.1"/>
</dbReference>
<sequence>MTYRRFFGGLGMLAVLAGAPAAFADAGRLTVVGAGGVLQDAERKAFFEPFAAASGVVLTEDSYSGQMAKVRAMVDSGSVSWDVMQVEQNTLLSGCAEGLFEELDWSRIGKREDFIPEAYSDCGVGAFVWSMVPSYDKAKLADGPKTWADLWNVEKWPGKRGFRQTAKMTLEIALLADGVAKDEVYDVLATDEGQDRAFAKLDEIKSSILWWTTGAESVERLAAGDVVATATFNGRVAAANASGKDFALIWDGQVFGIDYWGIVKGSPNRENAEKFIAFASTESAQAAFPQHIAYGVTNLAAIRGVKPEIAKDLPTTEANMAAAVALDTEFWADHGEALEARFATWRAQ</sequence>
<feature type="signal peptide" evidence="3">
    <location>
        <begin position="1"/>
        <end position="24"/>
    </location>
</feature>
<accession>A0A4R2CU84</accession>
<evidence type="ECO:0000313" key="4">
    <source>
        <dbReference type="EMBL" id="TCN44998.1"/>
    </source>
</evidence>
<protein>
    <submittedName>
        <fullName evidence="4">Putative spermidine/putrescine transport system substrate-binding protein</fullName>
    </submittedName>
</protein>
<evidence type="ECO:0000313" key="5">
    <source>
        <dbReference type="Proteomes" id="UP000295351"/>
    </source>
</evidence>
<evidence type="ECO:0000256" key="2">
    <source>
        <dbReference type="ARBA" id="ARBA00022764"/>
    </source>
</evidence>